<dbReference type="GO" id="GO:0055085">
    <property type="term" value="P:transmembrane transport"/>
    <property type="evidence" value="ECO:0007669"/>
    <property type="project" value="UniProtKB-ARBA"/>
</dbReference>
<dbReference type="EMBL" id="AQGQ01000046">
    <property type="protein sequence ID" value="EOD55421.1"/>
    <property type="molecule type" value="Genomic_DNA"/>
</dbReference>
<dbReference type="SMART" id="SM00382">
    <property type="entry name" value="AAA"/>
    <property type="match status" value="1"/>
</dbReference>
<organism evidence="5 6">
    <name type="scientific">Aeromonas molluscorum 848</name>
    <dbReference type="NCBI Taxonomy" id="1268236"/>
    <lineage>
        <taxon>Bacteria</taxon>
        <taxon>Pseudomonadati</taxon>
        <taxon>Pseudomonadota</taxon>
        <taxon>Gammaproteobacteria</taxon>
        <taxon>Aeromonadales</taxon>
        <taxon>Aeromonadaceae</taxon>
        <taxon>Aeromonas</taxon>
    </lineage>
</organism>
<name>R1H4E8_9GAMM</name>
<dbReference type="PANTHER" id="PTHR43067">
    <property type="entry name" value="OLIGOPEPTIDE/DIPEPTIDE ABC TRANSPORTER, ATPASE SUBUNIT"/>
    <property type="match status" value="1"/>
</dbReference>
<dbReference type="PATRIC" id="fig|1268236.3.peg.1771"/>
<keyword evidence="1" id="KW-0813">Transport</keyword>
<keyword evidence="6" id="KW-1185">Reference proteome</keyword>
<dbReference type="InterPro" id="IPR003593">
    <property type="entry name" value="AAA+_ATPase"/>
</dbReference>
<sequence length="343" mass="37977">MKSQQPLLSVRELCVDYITESGDVRAVNSVSFDIMPGEVFGLAGESGCGKSTVAFSVARLHKPPAYISGGEILFKGENILHFDDERLRSYRWRQASVVFQSAMNALNPVLRMEEQFCDVLIAHNPGLTRYEAIKRAQELLAIVDIHPSRLKDYPHQFSGGMRQRLVIAIAMALNPELLIMDEPTTALDVVVQREILQKVYALKEKFNFSILFITHDLSLMVEFCDRIGIMYAGELIEVAPSKAILTAPLHPYTRGLGNSFPPLHGPKTVLEGIPGTPLNLLEVPVGCRFQARCAKVHDRCRQEYTALAEIRPGQQAACHLYADGLADDELASEPLIFAQAAGC</sequence>
<keyword evidence="2" id="KW-0547">Nucleotide-binding</keyword>
<proteinExistence type="predicted"/>
<protein>
    <submittedName>
        <fullName evidence="5">Peptide ABC transporter, ATP-binding protein</fullName>
    </submittedName>
</protein>
<dbReference type="InterPro" id="IPR013563">
    <property type="entry name" value="Oligopep_ABC_C"/>
</dbReference>
<dbReference type="PROSITE" id="PS50893">
    <property type="entry name" value="ABC_TRANSPORTER_2"/>
    <property type="match status" value="1"/>
</dbReference>
<dbReference type="GO" id="GO:0005524">
    <property type="term" value="F:ATP binding"/>
    <property type="evidence" value="ECO:0007669"/>
    <property type="project" value="UniProtKB-KW"/>
</dbReference>
<reference evidence="5 6" key="1">
    <citation type="journal article" date="2013" name="Genome Announc.">
        <title>Draft Genome Sequence of Aeromonas molluscorum Strain 848TT, Isolated from Bivalve Molluscs.</title>
        <authorList>
            <person name="Spataro N."/>
            <person name="Farfan M."/>
            <person name="Albarral V."/>
            <person name="Sanglas A."/>
            <person name="Loren J.G."/>
            <person name="Fuste M.C."/>
            <person name="Bosch E."/>
        </authorList>
    </citation>
    <scope>NUCLEOTIDE SEQUENCE [LARGE SCALE GENOMIC DNA]</scope>
    <source>
        <strain evidence="5 6">848</strain>
    </source>
</reference>
<comment type="caution">
    <text evidence="5">The sequence shown here is derived from an EMBL/GenBank/DDBJ whole genome shotgun (WGS) entry which is preliminary data.</text>
</comment>
<keyword evidence="3 5" id="KW-0067">ATP-binding</keyword>
<dbReference type="OrthoDB" id="9784450at2"/>
<dbReference type="CDD" id="cd03257">
    <property type="entry name" value="ABC_NikE_OppD_transporters"/>
    <property type="match status" value="1"/>
</dbReference>
<dbReference type="Pfam" id="PF08352">
    <property type="entry name" value="oligo_HPY"/>
    <property type="match status" value="1"/>
</dbReference>
<dbReference type="RefSeq" id="WP_005899100.1">
    <property type="nucleotide sequence ID" value="NZ_AQGQ01000046.1"/>
</dbReference>
<gene>
    <name evidence="5" type="ORF">G113_08975</name>
</gene>
<dbReference type="InterPro" id="IPR017871">
    <property type="entry name" value="ABC_transporter-like_CS"/>
</dbReference>
<dbReference type="NCBIfam" id="TIGR01727">
    <property type="entry name" value="oligo_HPY"/>
    <property type="match status" value="1"/>
</dbReference>
<dbReference type="InterPro" id="IPR003439">
    <property type="entry name" value="ABC_transporter-like_ATP-bd"/>
</dbReference>
<feature type="domain" description="ABC transporter" evidence="4">
    <location>
        <begin position="10"/>
        <end position="257"/>
    </location>
</feature>
<evidence type="ECO:0000313" key="5">
    <source>
        <dbReference type="EMBL" id="EOD55421.1"/>
    </source>
</evidence>
<evidence type="ECO:0000259" key="4">
    <source>
        <dbReference type="PROSITE" id="PS50893"/>
    </source>
</evidence>
<dbReference type="Proteomes" id="UP000013526">
    <property type="component" value="Unassembled WGS sequence"/>
</dbReference>
<dbReference type="Pfam" id="PF00005">
    <property type="entry name" value="ABC_tran"/>
    <property type="match status" value="1"/>
</dbReference>
<dbReference type="PANTHER" id="PTHR43067:SF3">
    <property type="entry name" value="MALTOSE ABC TRANSPORTER, ATP-BINDING PROTEIN"/>
    <property type="match status" value="1"/>
</dbReference>
<dbReference type="Gene3D" id="3.40.50.300">
    <property type="entry name" value="P-loop containing nucleotide triphosphate hydrolases"/>
    <property type="match status" value="1"/>
</dbReference>
<dbReference type="FunFam" id="3.40.50.300:FF:000016">
    <property type="entry name" value="Oligopeptide ABC transporter ATP-binding component"/>
    <property type="match status" value="1"/>
</dbReference>
<dbReference type="PROSITE" id="PS00211">
    <property type="entry name" value="ABC_TRANSPORTER_1"/>
    <property type="match status" value="1"/>
</dbReference>
<dbReference type="SUPFAM" id="SSF52540">
    <property type="entry name" value="P-loop containing nucleoside triphosphate hydrolases"/>
    <property type="match status" value="1"/>
</dbReference>
<dbReference type="GO" id="GO:0016887">
    <property type="term" value="F:ATP hydrolysis activity"/>
    <property type="evidence" value="ECO:0007669"/>
    <property type="project" value="InterPro"/>
</dbReference>
<evidence type="ECO:0000256" key="1">
    <source>
        <dbReference type="ARBA" id="ARBA00022448"/>
    </source>
</evidence>
<evidence type="ECO:0000256" key="3">
    <source>
        <dbReference type="ARBA" id="ARBA00022840"/>
    </source>
</evidence>
<dbReference type="GO" id="GO:0015833">
    <property type="term" value="P:peptide transport"/>
    <property type="evidence" value="ECO:0007669"/>
    <property type="project" value="InterPro"/>
</dbReference>
<evidence type="ECO:0000256" key="2">
    <source>
        <dbReference type="ARBA" id="ARBA00022741"/>
    </source>
</evidence>
<dbReference type="AlphaFoldDB" id="R1H4E8"/>
<evidence type="ECO:0000313" key="6">
    <source>
        <dbReference type="Proteomes" id="UP000013526"/>
    </source>
</evidence>
<dbReference type="InterPro" id="IPR027417">
    <property type="entry name" value="P-loop_NTPase"/>
</dbReference>
<accession>R1H4E8</accession>